<organism evidence="2">
    <name type="scientific">Amphimedon queenslandica</name>
    <name type="common">Sponge</name>
    <dbReference type="NCBI Taxonomy" id="400682"/>
    <lineage>
        <taxon>Eukaryota</taxon>
        <taxon>Metazoa</taxon>
        <taxon>Porifera</taxon>
        <taxon>Demospongiae</taxon>
        <taxon>Heteroscleromorpha</taxon>
        <taxon>Haplosclerida</taxon>
        <taxon>Niphatidae</taxon>
        <taxon>Amphimedon</taxon>
    </lineage>
</organism>
<protein>
    <submittedName>
        <fullName evidence="2">Uncharacterized protein</fullName>
    </submittedName>
</protein>
<dbReference type="InParanoid" id="A0A1X7U2G3"/>
<dbReference type="AlphaFoldDB" id="A0A1X7U2G3"/>
<dbReference type="PANTHER" id="PTHR31751">
    <property type="entry name" value="SI:CH211-108C17.2-RELATED-RELATED"/>
    <property type="match status" value="1"/>
</dbReference>
<feature type="compositionally biased region" description="Polar residues" evidence="1">
    <location>
        <begin position="90"/>
        <end position="102"/>
    </location>
</feature>
<sequence length="377" mass="42130">MASNSETGASGRSGTRIRMTFNIEFQSVAEKGAFSRRLEDVRSLLSKNKLDNFGLMTAMFDVVEDSLMHGSSQSPAGIGRKRSEEHEGSSEIQSFNRNSGVFTGNDKDDDEDAFLVENYCLNDLVEGLVTPCCCGKSSNPWMFESIVKRGHVARLLFVCWCCQQQKRTWSSSRVFGGHYLLNQKMIHSFTCAGMLPTQYIKFCQFACIGNVGHQYIWKVYNKCGFIEVVNGMAEDVMIDAVEEVKRQPSYNSSGEWVITDARHDSTANAFYTTVPCLSGSTHKVLDIATVSRADHSIAQTREVACTKVVLHKVISKGVNVVEVAHDIQQQVSNYITKDLNLKNSFDTWHGTNNVVKQLKKITEGPSKNKERLGFQNL</sequence>
<dbReference type="EnsemblMetazoa" id="Aqu2.1.21599_001">
    <property type="protein sequence ID" value="Aqu2.1.21599_001"/>
    <property type="gene ID" value="Aqu2.1.21599"/>
</dbReference>
<accession>A0A1X7U2G3</accession>
<name>A0A1X7U2G3_AMPQE</name>
<proteinExistence type="predicted"/>
<evidence type="ECO:0000256" key="1">
    <source>
        <dbReference type="SAM" id="MobiDB-lite"/>
    </source>
</evidence>
<reference evidence="2" key="1">
    <citation type="submission" date="2017-05" db="UniProtKB">
        <authorList>
            <consortium name="EnsemblMetazoa"/>
        </authorList>
    </citation>
    <scope>IDENTIFICATION</scope>
</reference>
<evidence type="ECO:0000313" key="2">
    <source>
        <dbReference type="EnsemblMetazoa" id="Aqu2.1.21599_001"/>
    </source>
</evidence>
<feature type="region of interest" description="Disordered" evidence="1">
    <location>
        <begin position="71"/>
        <end position="104"/>
    </location>
</feature>